<keyword evidence="3" id="KW-1185">Reference proteome</keyword>
<keyword evidence="1" id="KW-0812">Transmembrane</keyword>
<organism evidence="2 3">
    <name type="scientific">Coprinopsis marcescibilis</name>
    <name type="common">Agaric fungus</name>
    <name type="synonym">Psathyrella marcescibilis</name>
    <dbReference type="NCBI Taxonomy" id="230819"/>
    <lineage>
        <taxon>Eukaryota</taxon>
        <taxon>Fungi</taxon>
        <taxon>Dikarya</taxon>
        <taxon>Basidiomycota</taxon>
        <taxon>Agaricomycotina</taxon>
        <taxon>Agaricomycetes</taxon>
        <taxon>Agaricomycetidae</taxon>
        <taxon>Agaricales</taxon>
        <taxon>Agaricineae</taxon>
        <taxon>Psathyrellaceae</taxon>
        <taxon>Coprinopsis</taxon>
    </lineage>
</organism>
<sequence length="161" mass="17583">MGTNSQPYLSGLDRTIIAVTTLMIIFHVSASVLGVLRVWRTVREQQNVKTEDNQDSLHHLILSQGFKYLAPVFVLSISSFVLGNRKRIRPQTVPDARGLPLVDDVGREVAGEERAVGVGFARVCGEEPRYEGEEDEECEEDNERYALGADGAGGGGGVHCL</sequence>
<name>A0A5C3KA48_COPMA</name>
<dbReference type="EMBL" id="ML210635">
    <property type="protein sequence ID" value="TFK16808.1"/>
    <property type="molecule type" value="Genomic_DNA"/>
</dbReference>
<reference evidence="2 3" key="1">
    <citation type="journal article" date="2019" name="Nat. Ecol. Evol.">
        <title>Megaphylogeny resolves global patterns of mushroom evolution.</title>
        <authorList>
            <person name="Varga T."/>
            <person name="Krizsan K."/>
            <person name="Foldi C."/>
            <person name="Dima B."/>
            <person name="Sanchez-Garcia M."/>
            <person name="Sanchez-Ramirez S."/>
            <person name="Szollosi G.J."/>
            <person name="Szarkandi J.G."/>
            <person name="Papp V."/>
            <person name="Albert L."/>
            <person name="Andreopoulos W."/>
            <person name="Angelini C."/>
            <person name="Antonin V."/>
            <person name="Barry K.W."/>
            <person name="Bougher N.L."/>
            <person name="Buchanan P."/>
            <person name="Buyck B."/>
            <person name="Bense V."/>
            <person name="Catcheside P."/>
            <person name="Chovatia M."/>
            <person name="Cooper J."/>
            <person name="Damon W."/>
            <person name="Desjardin D."/>
            <person name="Finy P."/>
            <person name="Geml J."/>
            <person name="Haridas S."/>
            <person name="Hughes K."/>
            <person name="Justo A."/>
            <person name="Karasinski D."/>
            <person name="Kautmanova I."/>
            <person name="Kiss B."/>
            <person name="Kocsube S."/>
            <person name="Kotiranta H."/>
            <person name="LaButti K.M."/>
            <person name="Lechner B.E."/>
            <person name="Liimatainen K."/>
            <person name="Lipzen A."/>
            <person name="Lukacs Z."/>
            <person name="Mihaltcheva S."/>
            <person name="Morgado L.N."/>
            <person name="Niskanen T."/>
            <person name="Noordeloos M.E."/>
            <person name="Ohm R.A."/>
            <person name="Ortiz-Santana B."/>
            <person name="Ovrebo C."/>
            <person name="Racz N."/>
            <person name="Riley R."/>
            <person name="Savchenko A."/>
            <person name="Shiryaev A."/>
            <person name="Soop K."/>
            <person name="Spirin V."/>
            <person name="Szebenyi C."/>
            <person name="Tomsovsky M."/>
            <person name="Tulloss R.E."/>
            <person name="Uehling J."/>
            <person name="Grigoriev I.V."/>
            <person name="Vagvolgyi C."/>
            <person name="Papp T."/>
            <person name="Martin F.M."/>
            <person name="Miettinen O."/>
            <person name="Hibbett D.S."/>
            <person name="Nagy L.G."/>
        </authorList>
    </citation>
    <scope>NUCLEOTIDE SEQUENCE [LARGE SCALE GENOMIC DNA]</scope>
    <source>
        <strain evidence="2 3">CBS 121175</strain>
    </source>
</reference>
<protein>
    <submittedName>
        <fullName evidence="2">Uncharacterized protein</fullName>
    </submittedName>
</protein>
<evidence type="ECO:0000313" key="3">
    <source>
        <dbReference type="Proteomes" id="UP000307440"/>
    </source>
</evidence>
<gene>
    <name evidence="2" type="ORF">FA15DRAFT_761306</name>
</gene>
<evidence type="ECO:0000313" key="2">
    <source>
        <dbReference type="EMBL" id="TFK16808.1"/>
    </source>
</evidence>
<keyword evidence="1" id="KW-0472">Membrane</keyword>
<dbReference type="AlphaFoldDB" id="A0A5C3KA48"/>
<accession>A0A5C3KA48</accession>
<feature type="transmembrane region" description="Helical" evidence="1">
    <location>
        <begin position="16"/>
        <end position="39"/>
    </location>
</feature>
<dbReference type="Proteomes" id="UP000307440">
    <property type="component" value="Unassembled WGS sequence"/>
</dbReference>
<evidence type="ECO:0000256" key="1">
    <source>
        <dbReference type="SAM" id="Phobius"/>
    </source>
</evidence>
<proteinExistence type="predicted"/>
<keyword evidence="1" id="KW-1133">Transmembrane helix</keyword>